<feature type="domain" description="HTH marR-type" evidence="4">
    <location>
        <begin position="15"/>
        <end position="149"/>
    </location>
</feature>
<dbReference type="Proteomes" id="UP001582793">
    <property type="component" value="Unassembled WGS sequence"/>
</dbReference>
<dbReference type="SUPFAM" id="SSF46785">
    <property type="entry name" value="Winged helix' DNA-binding domain"/>
    <property type="match status" value="1"/>
</dbReference>
<dbReference type="SMART" id="SM00347">
    <property type="entry name" value="HTH_MARR"/>
    <property type="match status" value="1"/>
</dbReference>
<organism evidence="5 6">
    <name type="scientific">Polymorphospora lycopeni</name>
    <dbReference type="NCBI Taxonomy" id="3140240"/>
    <lineage>
        <taxon>Bacteria</taxon>
        <taxon>Bacillati</taxon>
        <taxon>Actinomycetota</taxon>
        <taxon>Actinomycetes</taxon>
        <taxon>Micromonosporales</taxon>
        <taxon>Micromonosporaceae</taxon>
        <taxon>Polymorphospora</taxon>
    </lineage>
</organism>
<dbReference type="PRINTS" id="PR00598">
    <property type="entry name" value="HTHMARR"/>
</dbReference>
<dbReference type="InterPro" id="IPR036388">
    <property type="entry name" value="WH-like_DNA-bd_sf"/>
</dbReference>
<evidence type="ECO:0000313" key="5">
    <source>
        <dbReference type="EMBL" id="MFB6397207.1"/>
    </source>
</evidence>
<dbReference type="Gene3D" id="1.10.10.10">
    <property type="entry name" value="Winged helix-like DNA-binding domain superfamily/Winged helix DNA-binding domain"/>
    <property type="match status" value="1"/>
</dbReference>
<dbReference type="Pfam" id="PF01047">
    <property type="entry name" value="MarR"/>
    <property type="match status" value="1"/>
</dbReference>
<keyword evidence="3" id="KW-0804">Transcription</keyword>
<keyword evidence="1" id="KW-0805">Transcription regulation</keyword>
<dbReference type="RefSeq" id="WP_375736374.1">
    <property type="nucleotide sequence ID" value="NZ_JBCGDC010000129.1"/>
</dbReference>
<name>A0ABV5CYX3_9ACTN</name>
<reference evidence="5 6" key="1">
    <citation type="submission" date="2024-04" db="EMBL/GenBank/DDBJ databases">
        <title>Polymorphospora sp. isolated from Baiyangdian Lake in Xiong'an New Area.</title>
        <authorList>
            <person name="Zhang X."/>
            <person name="Liu J."/>
        </authorList>
    </citation>
    <scope>NUCLEOTIDE SEQUENCE [LARGE SCALE GENOMIC DNA]</scope>
    <source>
        <strain evidence="5 6">2-325</strain>
    </source>
</reference>
<proteinExistence type="predicted"/>
<dbReference type="PANTHER" id="PTHR33164:SF94">
    <property type="entry name" value="TRANSCRIPTIONAL REGULATORY PROTEIN-RELATED"/>
    <property type="match status" value="1"/>
</dbReference>
<dbReference type="InterPro" id="IPR023187">
    <property type="entry name" value="Tscrpt_reg_MarR-type_CS"/>
</dbReference>
<dbReference type="InterPro" id="IPR000835">
    <property type="entry name" value="HTH_MarR-typ"/>
</dbReference>
<sequence length="170" mass="18297">MSLSTESPGSTVSGVNVLVDGLSALARVLVGMTAHTLTRLDVDITLPQYRMLVLLVSNGPRRTVDLAADLGVHPSTVTRTSDRLIRRGLVRREHREQDRRVAWVGLTSEGCALVAAVTRQRAGEIRALVESAGVGDPRSLASALQALVAASGEAPEAQWWDRWARSAIRP</sequence>
<gene>
    <name evidence="5" type="ORF">AAFH96_29515</name>
</gene>
<evidence type="ECO:0000259" key="4">
    <source>
        <dbReference type="PROSITE" id="PS50995"/>
    </source>
</evidence>
<evidence type="ECO:0000256" key="2">
    <source>
        <dbReference type="ARBA" id="ARBA00023125"/>
    </source>
</evidence>
<evidence type="ECO:0000256" key="1">
    <source>
        <dbReference type="ARBA" id="ARBA00023015"/>
    </source>
</evidence>
<evidence type="ECO:0000313" key="6">
    <source>
        <dbReference type="Proteomes" id="UP001582793"/>
    </source>
</evidence>
<protein>
    <submittedName>
        <fullName evidence="5">MarR family transcriptional regulator</fullName>
    </submittedName>
</protein>
<dbReference type="InterPro" id="IPR036390">
    <property type="entry name" value="WH_DNA-bd_sf"/>
</dbReference>
<comment type="caution">
    <text evidence="5">The sequence shown here is derived from an EMBL/GenBank/DDBJ whole genome shotgun (WGS) entry which is preliminary data.</text>
</comment>
<keyword evidence="6" id="KW-1185">Reference proteome</keyword>
<dbReference type="PROSITE" id="PS01117">
    <property type="entry name" value="HTH_MARR_1"/>
    <property type="match status" value="1"/>
</dbReference>
<dbReference type="EMBL" id="JBCGDC010000129">
    <property type="protein sequence ID" value="MFB6397207.1"/>
    <property type="molecule type" value="Genomic_DNA"/>
</dbReference>
<keyword evidence="2" id="KW-0238">DNA-binding</keyword>
<dbReference type="PANTHER" id="PTHR33164">
    <property type="entry name" value="TRANSCRIPTIONAL REGULATOR, MARR FAMILY"/>
    <property type="match status" value="1"/>
</dbReference>
<dbReference type="InterPro" id="IPR039422">
    <property type="entry name" value="MarR/SlyA-like"/>
</dbReference>
<accession>A0ABV5CYX3</accession>
<evidence type="ECO:0000256" key="3">
    <source>
        <dbReference type="ARBA" id="ARBA00023163"/>
    </source>
</evidence>
<dbReference type="PROSITE" id="PS50995">
    <property type="entry name" value="HTH_MARR_2"/>
    <property type="match status" value="1"/>
</dbReference>